<comment type="caution">
    <text evidence="2">The sequence shown here is derived from an EMBL/GenBank/DDBJ whole genome shotgun (WGS) entry which is preliminary data.</text>
</comment>
<evidence type="ECO:0000313" key="2">
    <source>
        <dbReference type="EMBL" id="KAK3871066.1"/>
    </source>
</evidence>
<feature type="region of interest" description="Disordered" evidence="1">
    <location>
        <begin position="144"/>
        <end position="176"/>
    </location>
</feature>
<feature type="region of interest" description="Disordered" evidence="1">
    <location>
        <begin position="249"/>
        <end position="275"/>
    </location>
</feature>
<organism evidence="2 3">
    <name type="scientific">Petrolisthes cinctipes</name>
    <name type="common">Flat porcelain crab</name>
    <dbReference type="NCBI Taxonomy" id="88211"/>
    <lineage>
        <taxon>Eukaryota</taxon>
        <taxon>Metazoa</taxon>
        <taxon>Ecdysozoa</taxon>
        <taxon>Arthropoda</taxon>
        <taxon>Crustacea</taxon>
        <taxon>Multicrustacea</taxon>
        <taxon>Malacostraca</taxon>
        <taxon>Eumalacostraca</taxon>
        <taxon>Eucarida</taxon>
        <taxon>Decapoda</taxon>
        <taxon>Pleocyemata</taxon>
        <taxon>Anomura</taxon>
        <taxon>Galatheoidea</taxon>
        <taxon>Porcellanidae</taxon>
        <taxon>Petrolisthes</taxon>
    </lineage>
</organism>
<feature type="compositionally biased region" description="Basic and acidic residues" evidence="1">
    <location>
        <begin position="249"/>
        <end position="261"/>
    </location>
</feature>
<evidence type="ECO:0000313" key="3">
    <source>
        <dbReference type="Proteomes" id="UP001286313"/>
    </source>
</evidence>
<feature type="compositionally biased region" description="Polar residues" evidence="1">
    <location>
        <begin position="441"/>
        <end position="452"/>
    </location>
</feature>
<feature type="compositionally biased region" description="Polar residues" evidence="1">
    <location>
        <begin position="463"/>
        <end position="476"/>
    </location>
</feature>
<gene>
    <name evidence="2" type="ORF">Pcinc_023770</name>
</gene>
<feature type="region of interest" description="Disordered" evidence="1">
    <location>
        <begin position="296"/>
        <end position="384"/>
    </location>
</feature>
<feature type="compositionally biased region" description="Polar residues" evidence="1">
    <location>
        <begin position="370"/>
        <end position="379"/>
    </location>
</feature>
<feature type="compositionally biased region" description="Low complexity" evidence="1">
    <location>
        <begin position="300"/>
        <end position="318"/>
    </location>
</feature>
<keyword evidence="3" id="KW-1185">Reference proteome</keyword>
<proteinExistence type="predicted"/>
<name>A0AAE1FC89_PETCI</name>
<feature type="region of interest" description="Disordered" evidence="1">
    <location>
        <begin position="1"/>
        <end position="29"/>
    </location>
</feature>
<feature type="region of interest" description="Disordered" evidence="1">
    <location>
        <begin position="428"/>
        <end position="486"/>
    </location>
</feature>
<evidence type="ECO:0000256" key="1">
    <source>
        <dbReference type="SAM" id="MobiDB-lite"/>
    </source>
</evidence>
<sequence length="486" mass="52021">MAGMAGAAASGGVSTPMTRQAPAAGHKGRAGVGLYAPLRRRVNTAATISSLPQPSVWVVVGLSGAGTVPLHHHLCHRLGSTTITSSTNSISTSSVPQSKTCQCVPVWLPNSSPRCLDNAYSSSSSSSFTDDTFLNKSEVSFTDQLLDTPPQRSTKTAPPPQTPSTTAAVSPPRRSTTTAKMWNSVTECCIRIASHFTRRKSVLVMSMAAAQDHAATLQKSVQQDTKLGFPHQVPRPDGEERCLTRKFPIKPEHEEQKREYIKPPTNKSVNDVGNEATHRPSLFSVYSPQGECGVGQCGASPLPQHHSSSSSSSSSLSQPGYGEEGRSSPRRQRKAIAPTFVPQYATPFSPKYQQHESSQRGGWPHGNLAMSISPSSHVPNNPLPYPSASNTLADITKLSVDCGPTHLSPSDRHTDMPVDSQAMSVGSLGVQQMGGPHRYRQQFTESPCSPSAESDDPPYSDVIDNSSLYNPSVSRPSEQRTKSGKI</sequence>
<feature type="compositionally biased region" description="Low complexity" evidence="1">
    <location>
        <begin position="1"/>
        <end position="12"/>
    </location>
</feature>
<reference evidence="2" key="1">
    <citation type="submission" date="2023-10" db="EMBL/GenBank/DDBJ databases">
        <title>Genome assemblies of two species of porcelain crab, Petrolisthes cinctipes and Petrolisthes manimaculis (Anomura: Porcellanidae).</title>
        <authorList>
            <person name="Angst P."/>
        </authorList>
    </citation>
    <scope>NUCLEOTIDE SEQUENCE</scope>
    <source>
        <strain evidence="2">PB745_01</strain>
        <tissue evidence="2">Gill</tissue>
    </source>
</reference>
<feature type="compositionally biased region" description="Low complexity" evidence="1">
    <location>
        <begin position="163"/>
        <end position="172"/>
    </location>
</feature>
<dbReference type="EMBL" id="JAWQEG010002568">
    <property type="protein sequence ID" value="KAK3871066.1"/>
    <property type="molecule type" value="Genomic_DNA"/>
</dbReference>
<feature type="compositionally biased region" description="Basic and acidic residues" evidence="1">
    <location>
        <begin position="477"/>
        <end position="486"/>
    </location>
</feature>
<accession>A0AAE1FC89</accession>
<dbReference type="Proteomes" id="UP001286313">
    <property type="component" value="Unassembled WGS sequence"/>
</dbReference>
<protein>
    <submittedName>
        <fullName evidence="2">Uncharacterized protein</fullName>
    </submittedName>
</protein>
<dbReference type="AlphaFoldDB" id="A0AAE1FC89"/>